<accession>A0A2S1R9G9</accession>
<dbReference type="OrthoDB" id="3291296at2"/>
<gene>
    <name evidence="8" type="ORF">A6035_12865</name>
</gene>
<dbReference type="InterPro" id="IPR001647">
    <property type="entry name" value="HTH_TetR"/>
</dbReference>
<evidence type="ECO:0000259" key="7">
    <source>
        <dbReference type="PROSITE" id="PS50977"/>
    </source>
</evidence>
<dbReference type="GO" id="GO:0003700">
    <property type="term" value="F:DNA-binding transcription factor activity"/>
    <property type="evidence" value="ECO:0007669"/>
    <property type="project" value="TreeGrafter"/>
</dbReference>
<dbReference type="InterPro" id="IPR003012">
    <property type="entry name" value="Tet_transcr_reg_TetR"/>
</dbReference>
<keyword evidence="9" id="KW-1185">Reference proteome</keyword>
<dbReference type="InterPro" id="IPR009057">
    <property type="entry name" value="Homeodomain-like_sf"/>
</dbReference>
<keyword evidence="3 5" id="KW-0238">DNA-binding</keyword>
<evidence type="ECO:0000313" key="9">
    <source>
        <dbReference type="Proteomes" id="UP000244928"/>
    </source>
</evidence>
<evidence type="ECO:0000256" key="3">
    <source>
        <dbReference type="ARBA" id="ARBA00023125"/>
    </source>
</evidence>
<keyword evidence="1" id="KW-0678">Repressor</keyword>
<dbReference type="Pfam" id="PF02909">
    <property type="entry name" value="TetR_C_1"/>
    <property type="match status" value="1"/>
</dbReference>
<dbReference type="EMBL" id="CP015449">
    <property type="protein sequence ID" value="AWH92912.1"/>
    <property type="molecule type" value="Genomic_DNA"/>
</dbReference>
<dbReference type="GO" id="GO:0000976">
    <property type="term" value="F:transcription cis-regulatory region binding"/>
    <property type="evidence" value="ECO:0007669"/>
    <property type="project" value="TreeGrafter"/>
</dbReference>
<dbReference type="SUPFAM" id="SSF48498">
    <property type="entry name" value="Tetracyclin repressor-like, C-terminal domain"/>
    <property type="match status" value="1"/>
</dbReference>
<dbReference type="InterPro" id="IPR050109">
    <property type="entry name" value="HTH-type_TetR-like_transc_reg"/>
</dbReference>
<dbReference type="GO" id="GO:0046677">
    <property type="term" value="P:response to antibiotic"/>
    <property type="evidence" value="ECO:0007669"/>
    <property type="project" value="InterPro"/>
</dbReference>
<organism evidence="8 9">
    <name type="scientific">Dietzia lutea</name>
    <dbReference type="NCBI Taxonomy" id="546160"/>
    <lineage>
        <taxon>Bacteria</taxon>
        <taxon>Bacillati</taxon>
        <taxon>Actinomycetota</taxon>
        <taxon>Actinomycetes</taxon>
        <taxon>Mycobacteriales</taxon>
        <taxon>Dietziaceae</taxon>
        <taxon>Dietzia</taxon>
    </lineage>
</organism>
<feature type="DNA-binding region" description="H-T-H motif" evidence="5">
    <location>
        <begin position="31"/>
        <end position="50"/>
    </location>
</feature>
<feature type="domain" description="HTH tetR-type" evidence="7">
    <location>
        <begin position="8"/>
        <end position="68"/>
    </location>
</feature>
<feature type="region of interest" description="Disordered" evidence="6">
    <location>
        <begin position="209"/>
        <end position="228"/>
    </location>
</feature>
<dbReference type="InterPro" id="IPR004111">
    <property type="entry name" value="Repressor_TetR_C"/>
</dbReference>
<evidence type="ECO:0000256" key="2">
    <source>
        <dbReference type="ARBA" id="ARBA00023015"/>
    </source>
</evidence>
<evidence type="ECO:0000256" key="6">
    <source>
        <dbReference type="SAM" id="MobiDB-lite"/>
    </source>
</evidence>
<dbReference type="PRINTS" id="PR00400">
    <property type="entry name" value="TETREPRESSOR"/>
</dbReference>
<name>A0A2S1R9G9_9ACTN</name>
<evidence type="ECO:0000256" key="1">
    <source>
        <dbReference type="ARBA" id="ARBA00022491"/>
    </source>
</evidence>
<dbReference type="GO" id="GO:0045892">
    <property type="term" value="P:negative regulation of DNA-templated transcription"/>
    <property type="evidence" value="ECO:0007669"/>
    <property type="project" value="InterPro"/>
</dbReference>
<dbReference type="PANTHER" id="PTHR30055:SF151">
    <property type="entry name" value="TRANSCRIPTIONAL REGULATORY PROTEIN"/>
    <property type="match status" value="1"/>
</dbReference>
<dbReference type="SUPFAM" id="SSF46689">
    <property type="entry name" value="Homeodomain-like"/>
    <property type="match status" value="1"/>
</dbReference>
<dbReference type="PROSITE" id="PS50977">
    <property type="entry name" value="HTH_TETR_2"/>
    <property type="match status" value="1"/>
</dbReference>
<evidence type="ECO:0000256" key="4">
    <source>
        <dbReference type="ARBA" id="ARBA00023163"/>
    </source>
</evidence>
<keyword evidence="2" id="KW-0805">Transcription regulation</keyword>
<dbReference type="AlphaFoldDB" id="A0A2S1R9G9"/>
<dbReference type="RefSeq" id="WP_108848123.1">
    <property type="nucleotide sequence ID" value="NZ_CP015449.1"/>
</dbReference>
<dbReference type="PRINTS" id="PR00455">
    <property type="entry name" value="HTHTETR"/>
</dbReference>
<dbReference type="PANTHER" id="PTHR30055">
    <property type="entry name" value="HTH-TYPE TRANSCRIPTIONAL REGULATOR RUTR"/>
    <property type="match status" value="1"/>
</dbReference>
<sequence>MGRPHVAKLDQPRIRAAALALVDAEGLEGMSMRRLAAALDVTPASLYFHYATKDELLDAVTAEVLADVDTSGFELGWEAGLRSWTRSLRAALAAHPRLVSVISPSPGRRADSLQRAEEVHGGLVENGWPPREATMIGAAGKYLVFGAAMGSFALGFADDPQVYADRYPHLESAHKLADRAAQVDHESFEFALDNLIVGLRERFEHVAVSRRRGPDRPGSEGGSDSRDG</sequence>
<keyword evidence="4" id="KW-0804">Transcription</keyword>
<dbReference type="Pfam" id="PF00440">
    <property type="entry name" value="TetR_N"/>
    <property type="match status" value="1"/>
</dbReference>
<protein>
    <submittedName>
        <fullName evidence="8">TetR family transcriptional regulator</fullName>
    </submittedName>
</protein>
<evidence type="ECO:0000256" key="5">
    <source>
        <dbReference type="PROSITE-ProRule" id="PRU00335"/>
    </source>
</evidence>
<dbReference type="Proteomes" id="UP000244928">
    <property type="component" value="Chromosome"/>
</dbReference>
<proteinExistence type="predicted"/>
<dbReference type="KEGG" id="dlu:A6035_12865"/>
<dbReference type="Gene3D" id="1.10.357.10">
    <property type="entry name" value="Tetracycline Repressor, domain 2"/>
    <property type="match status" value="1"/>
</dbReference>
<evidence type="ECO:0000313" key="8">
    <source>
        <dbReference type="EMBL" id="AWH92912.1"/>
    </source>
</evidence>
<dbReference type="InterPro" id="IPR036271">
    <property type="entry name" value="Tet_transcr_reg_TetR-rel_C_sf"/>
</dbReference>
<reference evidence="8 9" key="1">
    <citation type="submission" date="2016-04" db="EMBL/GenBank/DDBJ databases">
        <title>Complete genome sequence of Dietzia lutea YIM 80766T, a strain isolated from desert soil in Egypt.</title>
        <authorList>
            <person name="Zhao J."/>
            <person name="Hu B."/>
            <person name="Geng S."/>
            <person name="Nie Y."/>
            <person name="Tang Y."/>
        </authorList>
    </citation>
    <scope>NUCLEOTIDE SEQUENCE [LARGE SCALE GENOMIC DNA]</scope>
    <source>
        <strain evidence="8 9">YIM 80766</strain>
    </source>
</reference>